<dbReference type="InterPro" id="IPR002110">
    <property type="entry name" value="Ankyrin_rpt"/>
</dbReference>
<dbReference type="InterPro" id="IPR036770">
    <property type="entry name" value="Ankyrin_rpt-contain_sf"/>
</dbReference>
<protein>
    <recommendedName>
        <fullName evidence="4">Ankyrin</fullName>
    </recommendedName>
</protein>
<keyword evidence="3" id="KW-1185">Reference proteome</keyword>
<dbReference type="Proteomes" id="UP001285441">
    <property type="component" value="Unassembled WGS sequence"/>
</dbReference>
<proteinExistence type="predicted"/>
<dbReference type="Gene3D" id="1.25.40.20">
    <property type="entry name" value="Ankyrin repeat-containing domain"/>
    <property type="match status" value="1"/>
</dbReference>
<dbReference type="PROSITE" id="PS50088">
    <property type="entry name" value="ANK_REPEAT"/>
    <property type="match status" value="1"/>
</dbReference>
<feature type="repeat" description="ANK" evidence="1">
    <location>
        <begin position="107"/>
        <end position="143"/>
    </location>
</feature>
<reference evidence="2" key="2">
    <citation type="submission" date="2023-06" db="EMBL/GenBank/DDBJ databases">
        <authorList>
            <consortium name="Lawrence Berkeley National Laboratory"/>
            <person name="Haridas S."/>
            <person name="Hensen N."/>
            <person name="Bonometti L."/>
            <person name="Westerberg I."/>
            <person name="Brannstrom I.O."/>
            <person name="Guillou S."/>
            <person name="Cros-Aarteil S."/>
            <person name="Calhoun S."/>
            <person name="Kuo A."/>
            <person name="Mondo S."/>
            <person name="Pangilinan J."/>
            <person name="Riley R."/>
            <person name="LaButti K."/>
            <person name="Andreopoulos B."/>
            <person name="Lipzen A."/>
            <person name="Chen C."/>
            <person name="Yanf M."/>
            <person name="Daum C."/>
            <person name="Ng V."/>
            <person name="Clum A."/>
            <person name="Steindorff A."/>
            <person name="Ohm R."/>
            <person name="Martin F."/>
            <person name="Silar P."/>
            <person name="Natvig D."/>
            <person name="Lalanne C."/>
            <person name="Gautier V."/>
            <person name="Ament-velasquez S.L."/>
            <person name="Kruys A."/>
            <person name="Hutchinson M.I."/>
            <person name="Powell A.J."/>
            <person name="Barry K."/>
            <person name="Miller A.N."/>
            <person name="Grigoriev I.V."/>
            <person name="Debuchy R."/>
            <person name="Gladieux P."/>
            <person name="Thoren M.H."/>
            <person name="Johannesson H."/>
        </authorList>
    </citation>
    <scope>NUCLEOTIDE SEQUENCE</scope>
    <source>
        <strain evidence="2">CBS 232.78</strain>
    </source>
</reference>
<organism evidence="2 3">
    <name type="scientific">Podospora didyma</name>
    <dbReference type="NCBI Taxonomy" id="330526"/>
    <lineage>
        <taxon>Eukaryota</taxon>
        <taxon>Fungi</taxon>
        <taxon>Dikarya</taxon>
        <taxon>Ascomycota</taxon>
        <taxon>Pezizomycotina</taxon>
        <taxon>Sordariomycetes</taxon>
        <taxon>Sordariomycetidae</taxon>
        <taxon>Sordariales</taxon>
        <taxon>Podosporaceae</taxon>
        <taxon>Podospora</taxon>
    </lineage>
</organism>
<reference evidence="2" key="1">
    <citation type="journal article" date="2023" name="Mol. Phylogenet. Evol.">
        <title>Genome-scale phylogeny and comparative genomics of the fungal order Sordariales.</title>
        <authorList>
            <person name="Hensen N."/>
            <person name="Bonometti L."/>
            <person name="Westerberg I."/>
            <person name="Brannstrom I.O."/>
            <person name="Guillou S."/>
            <person name="Cros-Aarteil S."/>
            <person name="Calhoun S."/>
            <person name="Haridas S."/>
            <person name="Kuo A."/>
            <person name="Mondo S."/>
            <person name="Pangilinan J."/>
            <person name="Riley R."/>
            <person name="LaButti K."/>
            <person name="Andreopoulos B."/>
            <person name="Lipzen A."/>
            <person name="Chen C."/>
            <person name="Yan M."/>
            <person name="Daum C."/>
            <person name="Ng V."/>
            <person name="Clum A."/>
            <person name="Steindorff A."/>
            <person name="Ohm R.A."/>
            <person name="Martin F."/>
            <person name="Silar P."/>
            <person name="Natvig D.O."/>
            <person name="Lalanne C."/>
            <person name="Gautier V."/>
            <person name="Ament-Velasquez S.L."/>
            <person name="Kruys A."/>
            <person name="Hutchinson M.I."/>
            <person name="Powell A.J."/>
            <person name="Barry K."/>
            <person name="Miller A.N."/>
            <person name="Grigoriev I.V."/>
            <person name="Debuchy R."/>
            <person name="Gladieux P."/>
            <person name="Hiltunen Thoren M."/>
            <person name="Johannesson H."/>
        </authorList>
    </citation>
    <scope>NUCLEOTIDE SEQUENCE</scope>
    <source>
        <strain evidence="2">CBS 232.78</strain>
    </source>
</reference>
<evidence type="ECO:0000256" key="1">
    <source>
        <dbReference type="PROSITE-ProRule" id="PRU00023"/>
    </source>
</evidence>
<keyword evidence="1" id="KW-0040">ANK repeat</keyword>
<gene>
    <name evidence="2" type="ORF">B0H63DRAFT_546571</name>
</gene>
<comment type="caution">
    <text evidence="2">The sequence shown here is derived from an EMBL/GenBank/DDBJ whole genome shotgun (WGS) entry which is preliminary data.</text>
</comment>
<dbReference type="EMBL" id="JAULSW010000005">
    <property type="protein sequence ID" value="KAK3381863.1"/>
    <property type="molecule type" value="Genomic_DNA"/>
</dbReference>
<accession>A0AAE0TWB8</accession>
<dbReference type="Pfam" id="PF12796">
    <property type="entry name" value="Ank_2"/>
    <property type="match status" value="1"/>
</dbReference>
<dbReference type="SUPFAM" id="SSF48403">
    <property type="entry name" value="Ankyrin repeat"/>
    <property type="match status" value="1"/>
</dbReference>
<dbReference type="AlphaFoldDB" id="A0AAE0TWB8"/>
<evidence type="ECO:0008006" key="4">
    <source>
        <dbReference type="Google" id="ProtNLM"/>
    </source>
</evidence>
<sequence>MQPLVQLFLLANNFTFRNSRREAPIELLAKRHDERVISILQPLGSRNVAQFKSLLSANNPSTGAIREQIFASALITGNFPLLQTILETGVELDTVMDMPPFGHYLDSKWSPLAAAVRIEDEETSLKVIRLLIEHGSNVDGDTSLLEAAVEIGHKEIVELLI</sequence>
<evidence type="ECO:0000313" key="3">
    <source>
        <dbReference type="Proteomes" id="UP001285441"/>
    </source>
</evidence>
<evidence type="ECO:0000313" key="2">
    <source>
        <dbReference type="EMBL" id="KAK3381863.1"/>
    </source>
</evidence>
<name>A0AAE0TWB8_9PEZI</name>